<organism evidence="2">
    <name type="scientific">Thiolapillus brandeum</name>
    <dbReference type="NCBI Taxonomy" id="1076588"/>
    <lineage>
        <taxon>Bacteria</taxon>
        <taxon>Pseudomonadati</taxon>
        <taxon>Pseudomonadota</taxon>
        <taxon>Gammaproteobacteria</taxon>
        <taxon>Chromatiales</taxon>
        <taxon>Sedimenticolaceae</taxon>
        <taxon>Thiolapillus</taxon>
    </lineage>
</organism>
<comment type="caution">
    <text evidence="2">The sequence shown here is derived from an EMBL/GenBank/DDBJ whole genome shotgun (WGS) entry which is preliminary data.</text>
</comment>
<reference evidence="2" key="1">
    <citation type="journal article" date="2020" name="mSystems">
        <title>Genome- and Community-Level Interaction Insights into Carbon Utilization and Element Cycling Functions of Hydrothermarchaeota in Hydrothermal Sediment.</title>
        <authorList>
            <person name="Zhou Z."/>
            <person name="Liu Y."/>
            <person name="Xu W."/>
            <person name="Pan J."/>
            <person name="Luo Z.H."/>
            <person name="Li M."/>
        </authorList>
    </citation>
    <scope>NUCLEOTIDE SEQUENCE [LARGE SCALE GENOMIC DNA]</scope>
    <source>
        <strain evidence="2">HyVt-26</strain>
    </source>
</reference>
<accession>A0A831JW45</accession>
<evidence type="ECO:0000256" key="1">
    <source>
        <dbReference type="SAM" id="MobiDB-lite"/>
    </source>
</evidence>
<dbReference type="AlphaFoldDB" id="A0A831JW45"/>
<evidence type="ECO:0000313" key="2">
    <source>
        <dbReference type="EMBL" id="HDK37425.1"/>
    </source>
</evidence>
<name>A0A831JW45_9GAMM</name>
<feature type="non-terminal residue" evidence="2">
    <location>
        <position position="92"/>
    </location>
</feature>
<proteinExistence type="predicted"/>
<sequence length="92" mass="9503">MASGIDKTQPLEGSTTTLDTRNNFVSAHDEIVALQAKDASQDTTIANKEPANANIQAHVTATGNAHSMAKADIGLGNVDNTADSIKEVSGPQ</sequence>
<gene>
    <name evidence="2" type="ORF">ENG92_00195</name>
</gene>
<feature type="region of interest" description="Disordered" evidence="1">
    <location>
        <begin position="1"/>
        <end position="22"/>
    </location>
</feature>
<dbReference type="Proteomes" id="UP000885822">
    <property type="component" value="Unassembled WGS sequence"/>
</dbReference>
<protein>
    <submittedName>
        <fullName evidence="2">Uncharacterized protein</fullName>
    </submittedName>
</protein>
<dbReference type="EMBL" id="DRCV01000009">
    <property type="protein sequence ID" value="HDK37425.1"/>
    <property type="molecule type" value="Genomic_DNA"/>
</dbReference>
<feature type="compositionally biased region" description="Polar residues" evidence="1">
    <location>
        <begin position="11"/>
        <end position="22"/>
    </location>
</feature>